<sequence length="262" mass="27844">MRHQRLLDAVTDGIQRVEDLAEALDVSPSTVRRGLTDLERAGKVVRTHGGAVPVSATGELSWTQKSQRNAAAKRRIAEYAAGLVREGHVVLLDAGSTTSFIAERLAERTGITVVTNGVGPLWALREAEGVDVYLTGGRLRQRRGSIVGEHARAVLDRFTADIAFVGADGLVPGRGINCPGPELAAVKELMLSRARQAVIVADSTKIGAGPHPHWALIPGDHTVVTDGALPEDARRLLAEDPRCTPVIVPIGRIPSDPVSLPD</sequence>
<dbReference type="CDD" id="cd00090">
    <property type="entry name" value="HTH_ARSR"/>
    <property type="match status" value="1"/>
</dbReference>
<dbReference type="InterPro" id="IPR001034">
    <property type="entry name" value="DeoR_HTH"/>
</dbReference>
<dbReference type="PANTHER" id="PTHR30363:SF44">
    <property type="entry name" value="AGA OPERON TRANSCRIPTIONAL REPRESSOR-RELATED"/>
    <property type="match status" value="1"/>
</dbReference>
<dbReference type="PRINTS" id="PR00037">
    <property type="entry name" value="HTHLACR"/>
</dbReference>
<dbReference type="PANTHER" id="PTHR30363">
    <property type="entry name" value="HTH-TYPE TRANSCRIPTIONAL REGULATOR SRLR-RELATED"/>
    <property type="match status" value="1"/>
</dbReference>
<dbReference type="SUPFAM" id="SSF100950">
    <property type="entry name" value="NagB/RpiA/CoA transferase-like"/>
    <property type="match status" value="1"/>
</dbReference>
<dbReference type="SUPFAM" id="SSF46785">
    <property type="entry name" value="Winged helix' DNA-binding domain"/>
    <property type="match status" value="1"/>
</dbReference>
<evidence type="ECO:0000313" key="4">
    <source>
        <dbReference type="EMBL" id="MFC7329958.1"/>
    </source>
</evidence>
<dbReference type="Gene3D" id="1.10.10.10">
    <property type="entry name" value="Winged helix-like DNA-binding domain superfamily/Winged helix DNA-binding domain"/>
    <property type="match status" value="1"/>
</dbReference>
<dbReference type="PROSITE" id="PS51000">
    <property type="entry name" value="HTH_DEOR_2"/>
    <property type="match status" value="1"/>
</dbReference>
<dbReference type="GO" id="GO:0003677">
    <property type="term" value="F:DNA binding"/>
    <property type="evidence" value="ECO:0007669"/>
    <property type="project" value="UniProtKB-KW"/>
</dbReference>
<evidence type="ECO:0000256" key="2">
    <source>
        <dbReference type="ARBA" id="ARBA00023163"/>
    </source>
</evidence>
<dbReference type="Pfam" id="PF08220">
    <property type="entry name" value="HTH_DeoR"/>
    <property type="match status" value="1"/>
</dbReference>
<dbReference type="SMART" id="SM00420">
    <property type="entry name" value="HTH_DEOR"/>
    <property type="match status" value="1"/>
</dbReference>
<accession>A0ABW2KJ96</accession>
<gene>
    <name evidence="4" type="ORF">ACFQRF_19680</name>
</gene>
<dbReference type="Proteomes" id="UP001596540">
    <property type="component" value="Unassembled WGS sequence"/>
</dbReference>
<comment type="caution">
    <text evidence="4">The sequence shown here is derived from an EMBL/GenBank/DDBJ whole genome shotgun (WGS) entry which is preliminary data.</text>
</comment>
<evidence type="ECO:0000256" key="1">
    <source>
        <dbReference type="ARBA" id="ARBA00023015"/>
    </source>
</evidence>
<dbReference type="InterPro" id="IPR036388">
    <property type="entry name" value="WH-like_DNA-bd_sf"/>
</dbReference>
<name>A0ABW2KJ96_9ACTN</name>
<dbReference type="InterPro" id="IPR050313">
    <property type="entry name" value="Carb_Metab_HTH_regulators"/>
</dbReference>
<dbReference type="InterPro" id="IPR014036">
    <property type="entry name" value="DeoR-like_C"/>
</dbReference>
<protein>
    <submittedName>
        <fullName evidence="4">DeoR/GlpR family DNA-binding transcription regulator</fullName>
    </submittedName>
</protein>
<dbReference type="RefSeq" id="WP_379872599.1">
    <property type="nucleotide sequence ID" value="NZ_JBHTBH010000009.1"/>
</dbReference>
<dbReference type="InterPro" id="IPR037171">
    <property type="entry name" value="NagB/RpiA_transferase-like"/>
</dbReference>
<keyword evidence="2" id="KW-0804">Transcription</keyword>
<keyword evidence="1" id="KW-0805">Transcription regulation</keyword>
<dbReference type="InterPro" id="IPR011991">
    <property type="entry name" value="ArsR-like_HTH"/>
</dbReference>
<dbReference type="InterPro" id="IPR036390">
    <property type="entry name" value="WH_DNA-bd_sf"/>
</dbReference>
<reference evidence="5" key="1">
    <citation type="journal article" date="2019" name="Int. J. Syst. Evol. Microbiol.">
        <title>The Global Catalogue of Microorganisms (GCM) 10K type strain sequencing project: providing services to taxonomists for standard genome sequencing and annotation.</title>
        <authorList>
            <consortium name="The Broad Institute Genomics Platform"/>
            <consortium name="The Broad Institute Genome Sequencing Center for Infectious Disease"/>
            <person name="Wu L."/>
            <person name="Ma J."/>
        </authorList>
    </citation>
    <scope>NUCLEOTIDE SEQUENCE [LARGE SCALE GENOMIC DNA]</scope>
    <source>
        <strain evidence="5">CGMCC 4.7382</strain>
    </source>
</reference>
<keyword evidence="5" id="KW-1185">Reference proteome</keyword>
<keyword evidence="4" id="KW-0238">DNA-binding</keyword>
<dbReference type="SMART" id="SM01134">
    <property type="entry name" value="DeoRC"/>
    <property type="match status" value="1"/>
</dbReference>
<evidence type="ECO:0000313" key="5">
    <source>
        <dbReference type="Proteomes" id="UP001596540"/>
    </source>
</evidence>
<dbReference type="Gene3D" id="3.40.50.1360">
    <property type="match status" value="1"/>
</dbReference>
<dbReference type="Pfam" id="PF00455">
    <property type="entry name" value="DeoRC"/>
    <property type="match status" value="1"/>
</dbReference>
<evidence type="ECO:0000259" key="3">
    <source>
        <dbReference type="PROSITE" id="PS51000"/>
    </source>
</evidence>
<proteinExistence type="predicted"/>
<feature type="domain" description="HTH deoR-type" evidence="3">
    <location>
        <begin position="1"/>
        <end position="53"/>
    </location>
</feature>
<dbReference type="EMBL" id="JBHTBH010000009">
    <property type="protein sequence ID" value="MFC7329958.1"/>
    <property type="molecule type" value="Genomic_DNA"/>
</dbReference>
<organism evidence="4 5">
    <name type="scientific">Marinactinospora rubrisoli</name>
    <dbReference type="NCBI Taxonomy" id="2715399"/>
    <lineage>
        <taxon>Bacteria</taxon>
        <taxon>Bacillati</taxon>
        <taxon>Actinomycetota</taxon>
        <taxon>Actinomycetes</taxon>
        <taxon>Streptosporangiales</taxon>
        <taxon>Nocardiopsidaceae</taxon>
        <taxon>Marinactinospora</taxon>
    </lineage>
</organism>